<organism evidence="1 2">
    <name type="scientific">Rhodobacter viridis</name>
    <dbReference type="NCBI Taxonomy" id="1054202"/>
    <lineage>
        <taxon>Bacteria</taxon>
        <taxon>Pseudomonadati</taxon>
        <taxon>Pseudomonadota</taxon>
        <taxon>Alphaproteobacteria</taxon>
        <taxon>Rhodobacterales</taxon>
        <taxon>Rhodobacter group</taxon>
        <taxon>Rhodobacter</taxon>
    </lineage>
</organism>
<evidence type="ECO:0000313" key="1">
    <source>
        <dbReference type="EMBL" id="PYF11854.1"/>
    </source>
</evidence>
<dbReference type="EMBL" id="QJTK01000002">
    <property type="protein sequence ID" value="PYF11854.1"/>
    <property type="molecule type" value="Genomic_DNA"/>
</dbReference>
<gene>
    <name evidence="1" type="ORF">C8J30_102166</name>
</gene>
<proteinExistence type="predicted"/>
<keyword evidence="2" id="KW-1185">Reference proteome</keyword>
<dbReference type="AlphaFoldDB" id="A0A318U187"/>
<accession>A0A318U187</accession>
<sequence length="115" mass="11673">MADGGSPSRMRPQRILRCTACHHGSAACSPGIDFLARLGAAIALAPVGAEFELVGSASLICNGQVCPAVWRATADATWLWGDVAPDVPIAALLDTGEGDCVIAAAEIMTGAVVVQ</sequence>
<comment type="caution">
    <text evidence="1">The sequence shown here is derived from an EMBL/GenBank/DDBJ whole genome shotgun (WGS) entry which is preliminary data.</text>
</comment>
<evidence type="ECO:0000313" key="2">
    <source>
        <dbReference type="Proteomes" id="UP000247727"/>
    </source>
</evidence>
<dbReference type="Proteomes" id="UP000247727">
    <property type="component" value="Unassembled WGS sequence"/>
</dbReference>
<name>A0A318U187_9RHOB</name>
<reference evidence="1 2" key="1">
    <citation type="submission" date="2018-06" db="EMBL/GenBank/DDBJ databases">
        <title>Genomic Encyclopedia of Type Strains, Phase III (KMG-III): the genomes of soil and plant-associated and newly described type strains.</title>
        <authorList>
            <person name="Whitman W."/>
        </authorList>
    </citation>
    <scope>NUCLEOTIDE SEQUENCE [LARGE SCALE GENOMIC DNA]</scope>
    <source>
        <strain evidence="1 2">JA737</strain>
    </source>
</reference>
<protein>
    <submittedName>
        <fullName evidence="1">Uncharacterized protein</fullName>
    </submittedName>
</protein>